<dbReference type="PANTHER" id="PTHR47161:SF1">
    <property type="entry name" value="LYMPHOID-SPECIFIC HELICASE"/>
    <property type="match status" value="1"/>
</dbReference>
<feature type="compositionally biased region" description="Polar residues" evidence="24">
    <location>
        <begin position="169"/>
        <end position="179"/>
    </location>
</feature>
<keyword evidence="13" id="KW-0862">Zinc</keyword>
<evidence type="ECO:0000256" key="24">
    <source>
        <dbReference type="SAM" id="MobiDB-lite"/>
    </source>
</evidence>
<feature type="region of interest" description="Disordered" evidence="24">
    <location>
        <begin position="318"/>
        <end position="419"/>
    </location>
</feature>
<evidence type="ECO:0000256" key="9">
    <source>
        <dbReference type="ARBA" id="ARBA00022771"/>
    </source>
</evidence>
<evidence type="ECO:0000256" key="7">
    <source>
        <dbReference type="ARBA" id="ARBA00022741"/>
    </source>
</evidence>
<dbReference type="GO" id="GO:0031507">
    <property type="term" value="P:heterochromatin formation"/>
    <property type="evidence" value="ECO:0000318"/>
    <property type="project" value="GO_Central"/>
</dbReference>
<proteinExistence type="inferred from homology"/>
<keyword evidence="8" id="KW-0227">DNA damage</keyword>
<dbReference type="GO" id="GO:0004386">
    <property type="term" value="F:helicase activity"/>
    <property type="evidence" value="ECO:0007669"/>
    <property type="project" value="UniProtKB-KW"/>
</dbReference>
<evidence type="ECO:0000256" key="18">
    <source>
        <dbReference type="ARBA" id="ARBA00023204"/>
    </source>
</evidence>
<feature type="coiled-coil region" evidence="23">
    <location>
        <begin position="1241"/>
        <end position="1268"/>
    </location>
</feature>
<keyword evidence="19" id="KW-0539">Nucleus</keyword>
<evidence type="ECO:0000256" key="12">
    <source>
        <dbReference type="ARBA" id="ARBA00022806"/>
    </source>
</evidence>
<dbReference type="InterPro" id="IPR014001">
    <property type="entry name" value="Helicase_ATP-bd"/>
</dbReference>
<reference evidence="27" key="1">
    <citation type="journal article" date="2020" name="Nat. Ecol. Evol.">
        <title>Deeply conserved synteny resolves early events in vertebrate evolution.</title>
        <authorList>
            <person name="Simakov O."/>
            <person name="Marletaz F."/>
            <person name="Yue J.X."/>
            <person name="O'Connell B."/>
            <person name="Jenkins J."/>
            <person name="Brandt A."/>
            <person name="Calef R."/>
            <person name="Tung C.H."/>
            <person name="Huang T.K."/>
            <person name="Schmutz J."/>
            <person name="Satoh N."/>
            <person name="Yu J.K."/>
            <person name="Putnam N.H."/>
            <person name="Green R.E."/>
            <person name="Rokhsar D.S."/>
        </authorList>
    </citation>
    <scope>NUCLEOTIDE SEQUENCE [LARGE SCALE GENOMIC DNA]</scope>
    <source>
        <strain evidence="27">S238N-H82</strain>
    </source>
</reference>
<evidence type="ECO:0000259" key="26">
    <source>
        <dbReference type="PROSITE" id="PS51194"/>
    </source>
</evidence>
<keyword evidence="10" id="KW-0498">Mitosis</keyword>
<feature type="region of interest" description="Disordered" evidence="24">
    <location>
        <begin position="483"/>
        <end position="574"/>
    </location>
</feature>
<evidence type="ECO:0000256" key="16">
    <source>
        <dbReference type="ARBA" id="ARBA00023054"/>
    </source>
</evidence>
<dbReference type="GO" id="GO:0140750">
    <property type="term" value="F:nucleosome array spacer activity"/>
    <property type="evidence" value="ECO:0000318"/>
    <property type="project" value="GO_Central"/>
</dbReference>
<dbReference type="GO" id="GO:0000785">
    <property type="term" value="C:chromatin"/>
    <property type="evidence" value="ECO:0000318"/>
    <property type="project" value="GO_Central"/>
</dbReference>
<feature type="compositionally biased region" description="Basic and acidic residues" evidence="24">
    <location>
        <begin position="499"/>
        <end position="509"/>
    </location>
</feature>
<keyword evidence="17" id="KW-0804">Transcription</keyword>
<dbReference type="GO" id="GO:0045944">
    <property type="term" value="P:positive regulation of transcription by RNA polymerase II"/>
    <property type="evidence" value="ECO:0000318"/>
    <property type="project" value="GO_Central"/>
</dbReference>
<dbReference type="GO" id="GO:0005524">
    <property type="term" value="F:ATP binding"/>
    <property type="evidence" value="ECO:0007669"/>
    <property type="project" value="UniProtKB-KW"/>
</dbReference>
<reference evidence="28" key="2">
    <citation type="submission" date="2025-08" db="UniProtKB">
        <authorList>
            <consortium name="RefSeq"/>
        </authorList>
    </citation>
    <scope>IDENTIFICATION</scope>
    <source>
        <strain evidence="28">S238N-H82</strain>
        <tissue evidence="28">Testes</tissue>
    </source>
</reference>
<feature type="compositionally biased region" description="Basic and acidic residues" evidence="24">
    <location>
        <begin position="405"/>
        <end position="414"/>
    </location>
</feature>
<feature type="domain" description="Helicase C-terminal" evidence="26">
    <location>
        <begin position="1039"/>
        <end position="1189"/>
    </location>
</feature>
<evidence type="ECO:0000256" key="2">
    <source>
        <dbReference type="ARBA" id="ARBA00007025"/>
    </source>
</evidence>
<dbReference type="Proteomes" id="UP000001554">
    <property type="component" value="Chromosome 4"/>
</dbReference>
<feature type="compositionally biased region" description="Basic and acidic residues" evidence="24">
    <location>
        <begin position="517"/>
        <end position="528"/>
    </location>
</feature>
<feature type="region of interest" description="Disordered" evidence="24">
    <location>
        <begin position="135"/>
        <end position="210"/>
    </location>
</feature>
<dbReference type="OrthoDB" id="5857104at2759"/>
<keyword evidence="6" id="KW-0479">Metal-binding</keyword>
<evidence type="ECO:0000313" key="28">
    <source>
        <dbReference type="RefSeq" id="XP_035673414.1"/>
    </source>
</evidence>
<evidence type="ECO:0000256" key="4">
    <source>
        <dbReference type="ARBA" id="ARBA00022553"/>
    </source>
</evidence>
<feature type="domain" description="Helicase ATP-binding" evidence="25">
    <location>
        <begin position="662"/>
        <end position="830"/>
    </location>
</feature>
<dbReference type="Pfam" id="PF00176">
    <property type="entry name" value="SNF2-rel_dom"/>
    <property type="match status" value="1"/>
</dbReference>
<dbReference type="InterPro" id="IPR006642">
    <property type="entry name" value="Rad18_UBZ4"/>
</dbReference>
<dbReference type="Pfam" id="PF00271">
    <property type="entry name" value="Helicase_C"/>
    <property type="match status" value="1"/>
</dbReference>
<evidence type="ECO:0000256" key="21">
    <source>
        <dbReference type="ARBA" id="ARBA00053349"/>
    </source>
</evidence>
<dbReference type="GeneID" id="118413900"/>
<dbReference type="GO" id="GO:0016787">
    <property type="term" value="F:hydrolase activity"/>
    <property type="evidence" value="ECO:0007669"/>
    <property type="project" value="UniProtKB-KW"/>
</dbReference>
<keyword evidence="20" id="KW-0131">Cell cycle</keyword>
<keyword evidence="11" id="KW-0378">Hydrolase</keyword>
<dbReference type="GO" id="GO:0003677">
    <property type="term" value="F:DNA binding"/>
    <property type="evidence" value="ECO:0000318"/>
    <property type="project" value="GO_Central"/>
</dbReference>
<feature type="compositionally biased region" description="Polar residues" evidence="24">
    <location>
        <begin position="53"/>
        <end position="71"/>
    </location>
</feature>
<evidence type="ECO:0000259" key="25">
    <source>
        <dbReference type="PROSITE" id="PS51192"/>
    </source>
</evidence>
<dbReference type="PROSITE" id="PS51192">
    <property type="entry name" value="HELICASE_ATP_BIND_1"/>
    <property type="match status" value="1"/>
</dbReference>
<evidence type="ECO:0000256" key="10">
    <source>
        <dbReference type="ARBA" id="ARBA00022776"/>
    </source>
</evidence>
<dbReference type="FunFam" id="3.40.50.10810:FF:000015">
    <property type="entry name" value="lymphoid-specific helicase isoform X1"/>
    <property type="match status" value="1"/>
</dbReference>
<name>A0A9J7MNM3_BRAFL</name>
<dbReference type="InterPro" id="IPR000330">
    <property type="entry name" value="SNF2_N"/>
</dbReference>
<evidence type="ECO:0000256" key="1">
    <source>
        <dbReference type="ARBA" id="ARBA00004123"/>
    </source>
</evidence>
<feature type="region of interest" description="Disordered" evidence="24">
    <location>
        <begin position="1"/>
        <end position="102"/>
    </location>
</feature>
<dbReference type="GO" id="GO:0008270">
    <property type="term" value="F:zinc ion binding"/>
    <property type="evidence" value="ECO:0007669"/>
    <property type="project" value="UniProtKB-KW"/>
</dbReference>
<evidence type="ECO:0000256" key="22">
    <source>
        <dbReference type="ARBA" id="ARBA00081399"/>
    </source>
</evidence>
<dbReference type="CDD" id="cd18793">
    <property type="entry name" value="SF2_C_SNF"/>
    <property type="match status" value="1"/>
</dbReference>
<feature type="compositionally biased region" description="Basic and acidic residues" evidence="24">
    <location>
        <begin position="358"/>
        <end position="373"/>
    </location>
</feature>
<dbReference type="Gene3D" id="3.40.50.300">
    <property type="entry name" value="P-loop containing nucleotide triphosphate hydrolases"/>
    <property type="match status" value="1"/>
</dbReference>
<feature type="compositionally biased region" description="Polar residues" evidence="24">
    <location>
        <begin position="318"/>
        <end position="329"/>
    </location>
</feature>
<dbReference type="SMART" id="SM00487">
    <property type="entry name" value="DEXDc"/>
    <property type="match status" value="1"/>
</dbReference>
<evidence type="ECO:0000256" key="3">
    <source>
        <dbReference type="ARBA" id="ARBA00022473"/>
    </source>
</evidence>
<evidence type="ECO:0000256" key="6">
    <source>
        <dbReference type="ARBA" id="ARBA00022723"/>
    </source>
</evidence>
<evidence type="ECO:0000256" key="8">
    <source>
        <dbReference type="ARBA" id="ARBA00022763"/>
    </source>
</evidence>
<dbReference type="SMART" id="SM00734">
    <property type="entry name" value="ZnF_Rad18"/>
    <property type="match status" value="1"/>
</dbReference>
<dbReference type="FunFam" id="3.40.50.300:FF:000577">
    <property type="entry name" value="lymphoid-specific helicase isoform X1"/>
    <property type="match status" value="1"/>
</dbReference>
<dbReference type="Gene3D" id="3.30.160.60">
    <property type="entry name" value="Classic Zinc Finger"/>
    <property type="match status" value="1"/>
</dbReference>
<comment type="subcellular location">
    <subcellularLocation>
        <location evidence="1">Nucleus</location>
    </subcellularLocation>
</comment>
<keyword evidence="9" id="KW-0863">Zinc-finger</keyword>
<gene>
    <name evidence="28" type="primary">LOC118413900</name>
</gene>
<keyword evidence="7" id="KW-0547">Nucleotide-binding</keyword>
<evidence type="ECO:0000256" key="11">
    <source>
        <dbReference type="ARBA" id="ARBA00022801"/>
    </source>
</evidence>
<keyword evidence="12" id="KW-0347">Helicase</keyword>
<keyword evidence="14" id="KW-0067">ATP-binding</keyword>
<comment type="function">
    <text evidence="21">Plays an essential role in normal development and survival. Involved in regulation of the expansion or survival of lymphoid cells. Required for de novo or maintenance DNA methylation. May control silencing of the imprinted CDKN1C gene through DNA methylation. May play a role in formation and organization of heterochromatin, implying a functional role in the regulation of transcription and mitosis.</text>
</comment>
<dbReference type="InterPro" id="IPR038718">
    <property type="entry name" value="SNF2-like_sf"/>
</dbReference>
<dbReference type="InterPro" id="IPR001650">
    <property type="entry name" value="Helicase_C-like"/>
</dbReference>
<dbReference type="Gene3D" id="3.40.50.10810">
    <property type="entry name" value="Tandem AAA-ATPase domain"/>
    <property type="match status" value="1"/>
</dbReference>
<dbReference type="SMART" id="SM00490">
    <property type="entry name" value="HELICc"/>
    <property type="match status" value="1"/>
</dbReference>
<feature type="region of interest" description="Disordered" evidence="24">
    <location>
        <begin position="432"/>
        <end position="453"/>
    </location>
</feature>
<evidence type="ECO:0000256" key="20">
    <source>
        <dbReference type="ARBA" id="ARBA00023306"/>
    </source>
</evidence>
<dbReference type="OMA" id="AMENIEW"/>
<dbReference type="InterPro" id="IPR049730">
    <property type="entry name" value="SNF2/RAD54-like_C"/>
</dbReference>
<feature type="compositionally biased region" description="Basic and acidic residues" evidence="24">
    <location>
        <begin position="74"/>
        <end position="93"/>
    </location>
</feature>
<keyword evidence="27" id="KW-1185">Reference proteome</keyword>
<keyword evidence="5" id="KW-0132">Cell division</keyword>
<dbReference type="KEGG" id="bfo:118413900"/>
<dbReference type="SUPFAM" id="SSF52540">
    <property type="entry name" value="P-loop containing nucleoside triphosphate hydrolases"/>
    <property type="match status" value="2"/>
</dbReference>
<evidence type="ECO:0000256" key="15">
    <source>
        <dbReference type="ARBA" id="ARBA00023015"/>
    </source>
</evidence>
<dbReference type="GO" id="GO:0003682">
    <property type="term" value="F:chromatin binding"/>
    <property type="evidence" value="ECO:0000318"/>
    <property type="project" value="GO_Central"/>
</dbReference>
<keyword evidence="3" id="KW-0217">Developmental protein</keyword>
<comment type="similarity">
    <text evidence="2">Belongs to the SNF2/RAD54 helicase family.</text>
</comment>
<dbReference type="InterPro" id="IPR027417">
    <property type="entry name" value="P-loop_NTPase"/>
</dbReference>
<dbReference type="RefSeq" id="XP_035673414.1">
    <property type="nucleotide sequence ID" value="XM_035817521.1"/>
</dbReference>
<evidence type="ECO:0000256" key="14">
    <source>
        <dbReference type="ARBA" id="ARBA00022840"/>
    </source>
</evidence>
<protein>
    <recommendedName>
        <fullName evidence="22">Proliferation-associated SNF2-like protein</fullName>
    </recommendedName>
</protein>
<evidence type="ECO:0000256" key="13">
    <source>
        <dbReference type="ARBA" id="ARBA00022833"/>
    </source>
</evidence>
<evidence type="ECO:0000256" key="17">
    <source>
        <dbReference type="ARBA" id="ARBA00023163"/>
    </source>
</evidence>
<dbReference type="GO" id="GO:0051301">
    <property type="term" value="P:cell division"/>
    <property type="evidence" value="ECO:0007669"/>
    <property type="project" value="UniProtKB-KW"/>
</dbReference>
<evidence type="ECO:0000256" key="5">
    <source>
        <dbReference type="ARBA" id="ARBA00022618"/>
    </source>
</evidence>
<dbReference type="GO" id="GO:0005634">
    <property type="term" value="C:nucleus"/>
    <property type="evidence" value="ECO:0000318"/>
    <property type="project" value="GO_Central"/>
</dbReference>
<keyword evidence="15" id="KW-0805">Transcription regulation</keyword>
<feature type="compositionally biased region" description="Basic and acidic residues" evidence="24">
    <location>
        <begin position="198"/>
        <end position="208"/>
    </location>
</feature>
<evidence type="ECO:0000256" key="23">
    <source>
        <dbReference type="SAM" id="Coils"/>
    </source>
</evidence>
<keyword evidence="18" id="KW-0234">DNA repair</keyword>
<accession>A0A9J7MNM3</accession>
<dbReference type="PROSITE" id="PS51194">
    <property type="entry name" value="HELICASE_CTER"/>
    <property type="match status" value="1"/>
</dbReference>
<evidence type="ECO:0000256" key="19">
    <source>
        <dbReference type="ARBA" id="ARBA00023242"/>
    </source>
</evidence>
<organism evidence="27 28">
    <name type="scientific">Branchiostoma floridae</name>
    <name type="common">Florida lancelet</name>
    <name type="synonym">Amphioxus</name>
    <dbReference type="NCBI Taxonomy" id="7739"/>
    <lineage>
        <taxon>Eukaryota</taxon>
        <taxon>Metazoa</taxon>
        <taxon>Chordata</taxon>
        <taxon>Cephalochordata</taxon>
        <taxon>Leptocardii</taxon>
        <taxon>Amphioxiformes</taxon>
        <taxon>Branchiostomatidae</taxon>
        <taxon>Branchiostoma</taxon>
    </lineage>
</organism>
<sequence length="1288" mass="145707">MVESDFSRENFSPDLGQQRLRVTAKRAKPGGVGSCDITGTMVKRGERLKMVPSNGSHGNENGDMTGSSDGTVTEDGKNMSTAEDRQIDKEREKGRGRKGRNVPQTVECPVCSCAIPQRSIDSHIDICLLRGEKKESLRSSGVKPATLHEEAPPKKPSRKSPAEQDEKSIISQTELSSCKNCAPQFESADNSSSDLETENSRPEEDYKSTVDISGKVLDKESRVLKPLTNGLVSPLKLSETIPVCITTEKPASNEQKPTLASSEIKKSFLEEVQPPDPYLPALASFQKAEPTKVLDITSSESGIEENVSIDNSFSSAVSELTSSFHSAENSPKDPEHPDSTSAHKTPKVLGSSPLLSELETKKDITSAEMREYQRASPEPGTTGSEPSSPKPVEEVAKEPVAGSFHSDKGTENKDGGPNLITAAMLEEEEKLHQELEEEEKARMEKAREQWDQSLKEQRFSRLTHLLKKSNTYTEFLLKRMERQAEEAKRKAEARRKRLQKQEEKKRLKETTGSQEVSVRRSDRRHQSDSHPSPVKSAAKSTRGSKAAAKVKTEPEEAGPSEDEKHAKKRKREDDSEYCLADYISKEELEKKKQKLEGEEQVVPDAPEDQSVPRSIVQIMEKEKPTDTFRRVIDGKPVSDRQPELFSGGVLREYQLQGMDWMKVLYENGVNGILADEMGLGKTVQCIALFAELIGEGMIGPFMIVAPLSTLSNWYSEFRRFTPKVPVLIYHGTMAQRTKLRRKMFRVHGELGVHPIVITSYEITMRDSRFLAVHHWKYIIVDEGHRIKNLNCRLIREIKRIPTANKILLTGTPLQNNLAELWSLLHYLLPEVFDDLGSFEEWFDFTSISEEGGEEKIVEQEQEKNVLGMLHQVLTPFVLRRLKTDVDLNIPPKKELLVYAPLTAHQQTFYRGTMDRSILAMLKDKDKDEKPLELSEKGRPKRRAAKKVDYQLMMEDEGDDGQSEEGMLEWVEKVAEAYKREVVESSAPKSSLLNLNLKNIMMQLRKICNHPYLVEYPLDPATQDYLVDERLVESSGKLLLLDKMLPMLHKQGHKVLVFSQMTKMMDVLEDYCLYRGHKYCRLDGTMAYPDRQEQIDTFNKDPDYFVFLLSTRAGGLGINLTAADTVIIYDSDWNPQCDLQAQDRCHRIGQTRPVVVYRLITANTIDQKIVERAAGKRKLEKMVMHKGKFKGGESGTKKSQSLIDPHELMELLMSKDHDVVRDCNDVISDKALRTLLDRSDLLARFSENLDEVEKQKKGKRKESHKVAKEVPGLFKVIEEESDETELKIL</sequence>
<dbReference type="GO" id="GO:0006281">
    <property type="term" value="P:DNA repair"/>
    <property type="evidence" value="ECO:0007669"/>
    <property type="project" value="UniProtKB-KW"/>
</dbReference>
<evidence type="ECO:0000313" key="27">
    <source>
        <dbReference type="Proteomes" id="UP000001554"/>
    </source>
</evidence>
<keyword evidence="4" id="KW-0597">Phosphoprotein</keyword>
<keyword evidence="16 23" id="KW-0175">Coiled coil</keyword>
<dbReference type="PANTHER" id="PTHR47161">
    <property type="entry name" value="LYMPHOID-SPECIFIC HELICASE"/>
    <property type="match status" value="1"/>
</dbReference>